<accession>A0A7W6P3E7</accession>
<dbReference type="Pfam" id="PF00672">
    <property type="entry name" value="HAMP"/>
    <property type="match status" value="1"/>
</dbReference>
<keyword evidence="5" id="KW-1133">Transmembrane helix</keyword>
<name>A0A7W6P3E7_9HYPH</name>
<dbReference type="InterPro" id="IPR051310">
    <property type="entry name" value="MCP_chemotaxis"/>
</dbReference>
<comment type="subcellular location">
    <subcellularLocation>
        <location evidence="1">Membrane</location>
    </subcellularLocation>
</comment>
<dbReference type="SUPFAM" id="SSF158472">
    <property type="entry name" value="HAMP domain-like"/>
    <property type="match status" value="1"/>
</dbReference>
<gene>
    <name evidence="8" type="ORF">GGQ66_004225</name>
</gene>
<evidence type="ECO:0000313" key="8">
    <source>
        <dbReference type="EMBL" id="MBB4105638.1"/>
    </source>
</evidence>
<dbReference type="InterPro" id="IPR004090">
    <property type="entry name" value="Chemotax_Me-accpt_rcpt"/>
</dbReference>
<evidence type="ECO:0000256" key="1">
    <source>
        <dbReference type="ARBA" id="ARBA00004370"/>
    </source>
</evidence>
<evidence type="ECO:0000259" key="6">
    <source>
        <dbReference type="PROSITE" id="PS50111"/>
    </source>
</evidence>
<proteinExistence type="inferred from homology"/>
<keyword evidence="2" id="KW-0145">Chemotaxis</keyword>
<feature type="domain" description="Methyl-accepting transducer" evidence="6">
    <location>
        <begin position="348"/>
        <end position="577"/>
    </location>
</feature>
<keyword evidence="5" id="KW-0472">Membrane</keyword>
<dbReference type="Pfam" id="PF00015">
    <property type="entry name" value="MCPsignal"/>
    <property type="match status" value="1"/>
</dbReference>
<dbReference type="RefSeq" id="WP_183795298.1">
    <property type="nucleotide sequence ID" value="NZ_JACIDU010000025.1"/>
</dbReference>
<dbReference type="PANTHER" id="PTHR43531:SF11">
    <property type="entry name" value="METHYL-ACCEPTING CHEMOTAXIS PROTEIN 3"/>
    <property type="match status" value="1"/>
</dbReference>
<dbReference type="PROSITE" id="PS50111">
    <property type="entry name" value="CHEMOTAXIS_TRANSDUC_2"/>
    <property type="match status" value="1"/>
</dbReference>
<comment type="similarity">
    <text evidence="3">Belongs to the methyl-accepting chemotaxis (MCP) protein family.</text>
</comment>
<evidence type="ECO:0000313" key="9">
    <source>
        <dbReference type="Proteomes" id="UP000584824"/>
    </source>
</evidence>
<dbReference type="GO" id="GO:0006935">
    <property type="term" value="P:chemotaxis"/>
    <property type="evidence" value="ECO:0007669"/>
    <property type="project" value="UniProtKB-KW"/>
</dbReference>
<organism evidence="8 9">
    <name type="scientific">Allorhizobium borbori</name>
    <dbReference type="NCBI Taxonomy" id="485907"/>
    <lineage>
        <taxon>Bacteria</taxon>
        <taxon>Pseudomonadati</taxon>
        <taxon>Pseudomonadota</taxon>
        <taxon>Alphaproteobacteria</taxon>
        <taxon>Hyphomicrobiales</taxon>
        <taxon>Rhizobiaceae</taxon>
        <taxon>Rhizobium/Agrobacterium group</taxon>
        <taxon>Allorhizobium</taxon>
    </lineage>
</organism>
<keyword evidence="9" id="KW-1185">Reference proteome</keyword>
<dbReference type="PANTHER" id="PTHR43531">
    <property type="entry name" value="PROTEIN ICFG"/>
    <property type="match status" value="1"/>
</dbReference>
<dbReference type="CDD" id="cd11386">
    <property type="entry name" value="MCP_signal"/>
    <property type="match status" value="1"/>
</dbReference>
<evidence type="ECO:0000259" key="7">
    <source>
        <dbReference type="PROSITE" id="PS50885"/>
    </source>
</evidence>
<dbReference type="PROSITE" id="PS50885">
    <property type="entry name" value="HAMP"/>
    <property type="match status" value="2"/>
</dbReference>
<comment type="caution">
    <text evidence="8">The sequence shown here is derived from an EMBL/GenBank/DDBJ whole genome shotgun (WGS) entry which is preliminary data.</text>
</comment>
<reference evidence="8 9" key="1">
    <citation type="submission" date="2020-08" db="EMBL/GenBank/DDBJ databases">
        <title>Genomic Encyclopedia of Type Strains, Phase IV (KMG-IV): sequencing the most valuable type-strain genomes for metagenomic binning, comparative biology and taxonomic classification.</title>
        <authorList>
            <person name="Goeker M."/>
        </authorList>
    </citation>
    <scope>NUCLEOTIDE SEQUENCE [LARGE SCALE GENOMIC DNA]</scope>
    <source>
        <strain evidence="8 9">DSM 26385</strain>
    </source>
</reference>
<dbReference type="SMART" id="SM00283">
    <property type="entry name" value="MA"/>
    <property type="match status" value="1"/>
</dbReference>
<dbReference type="GO" id="GO:0004888">
    <property type="term" value="F:transmembrane signaling receptor activity"/>
    <property type="evidence" value="ECO:0007669"/>
    <property type="project" value="InterPro"/>
</dbReference>
<dbReference type="CDD" id="cd06225">
    <property type="entry name" value="HAMP"/>
    <property type="match status" value="1"/>
</dbReference>
<evidence type="ECO:0000256" key="3">
    <source>
        <dbReference type="ARBA" id="ARBA00029447"/>
    </source>
</evidence>
<keyword evidence="4" id="KW-0807">Transducer</keyword>
<dbReference type="SUPFAM" id="SSF58104">
    <property type="entry name" value="Methyl-accepting chemotaxis protein (MCP) signaling domain"/>
    <property type="match status" value="1"/>
</dbReference>
<dbReference type="InterPro" id="IPR003660">
    <property type="entry name" value="HAMP_dom"/>
</dbReference>
<dbReference type="GO" id="GO:0007165">
    <property type="term" value="P:signal transduction"/>
    <property type="evidence" value="ECO:0007669"/>
    <property type="project" value="UniProtKB-KW"/>
</dbReference>
<dbReference type="SMART" id="SM00304">
    <property type="entry name" value="HAMP"/>
    <property type="match status" value="2"/>
</dbReference>
<evidence type="ECO:0000256" key="5">
    <source>
        <dbReference type="SAM" id="Phobius"/>
    </source>
</evidence>
<dbReference type="EMBL" id="JACIDU010000025">
    <property type="protein sequence ID" value="MBB4105638.1"/>
    <property type="molecule type" value="Genomic_DNA"/>
</dbReference>
<dbReference type="Gene3D" id="1.10.8.500">
    <property type="entry name" value="HAMP domain in histidine kinase"/>
    <property type="match status" value="1"/>
</dbReference>
<sequence length="607" mass="64251">MSKSLSHLVSMIMVSLIIGLVALLVIGNHVVSSLQIGSPMYREIIDGKDVIADVLPPPLFVTEAYMLSLETGAYPEKRVENAAKLAELKKEFLDREAYWKREGLQPDLQAQLDGQVIPTGKAFWALIDKTGLADPNASMDAAVAALPAITKAFYVHRTEVVKLVDIAGAHLTSVEHNARTSVTFWNIVAMVAGGLSVAGCVLGGALIRHRAIQPVARMTGIMGDLAGGNLDIVVPVSGRRDEVGKMAEVIEVFRRSALEREKLQSEAEAMRRQGETDRIAAQEKAEKDAAHRLKVATAGLAGGLDKLAHGDLAVRLNDRFAEDFETLRADFNGSVGRLGDAFIRIAHCAGNLNGASVEMSNAANDLSRRTEVQAASLEETAAALDQISVNVKNSAKRSGEARSVTGQATKSAARSAEVVEAARGAMQRIEDSSREITNIIGVIDEIAFQTNLLALNAGVEAARAGEAGKGFAVVAQEVRQLAQRSAEASREIRALITKSSDNVGDGVELVARTGTALAEIGGFIAEIETHIDAIATAAHEQSAGVAEVNNAVNQLDQMTQKNAAMAEEQTAAAMTLATEAGELASLVGAFRLPMAGDADRQSWALAS</sequence>
<feature type="domain" description="HAMP" evidence="7">
    <location>
        <begin position="291"/>
        <end position="343"/>
    </location>
</feature>
<dbReference type="PRINTS" id="PR00260">
    <property type="entry name" value="CHEMTRNSDUCR"/>
</dbReference>
<feature type="transmembrane region" description="Helical" evidence="5">
    <location>
        <begin position="184"/>
        <end position="207"/>
    </location>
</feature>
<evidence type="ECO:0000256" key="4">
    <source>
        <dbReference type="PROSITE-ProRule" id="PRU00284"/>
    </source>
</evidence>
<dbReference type="Gene3D" id="1.10.287.950">
    <property type="entry name" value="Methyl-accepting chemotaxis protein"/>
    <property type="match status" value="1"/>
</dbReference>
<keyword evidence="5" id="KW-0812">Transmembrane</keyword>
<dbReference type="Proteomes" id="UP000584824">
    <property type="component" value="Unassembled WGS sequence"/>
</dbReference>
<protein>
    <submittedName>
        <fullName evidence="8">Methyl-accepting chemotaxis protein</fullName>
    </submittedName>
</protein>
<dbReference type="FunFam" id="1.10.287.950:FF:000001">
    <property type="entry name" value="Methyl-accepting chemotaxis sensory transducer"/>
    <property type="match status" value="1"/>
</dbReference>
<dbReference type="AlphaFoldDB" id="A0A7W6P3E7"/>
<dbReference type="InterPro" id="IPR004089">
    <property type="entry name" value="MCPsignal_dom"/>
</dbReference>
<dbReference type="GO" id="GO:0016020">
    <property type="term" value="C:membrane"/>
    <property type="evidence" value="ECO:0007669"/>
    <property type="project" value="UniProtKB-SubCell"/>
</dbReference>
<feature type="domain" description="HAMP" evidence="7">
    <location>
        <begin position="209"/>
        <end position="262"/>
    </location>
</feature>
<evidence type="ECO:0000256" key="2">
    <source>
        <dbReference type="ARBA" id="ARBA00022500"/>
    </source>
</evidence>